<accession>A0ABP8PD23</accession>
<dbReference type="SUPFAM" id="SSF160631">
    <property type="entry name" value="SMI1/KNR4-like"/>
    <property type="match status" value="1"/>
</dbReference>
<gene>
    <name evidence="2" type="ORF">GCM10023191_009490</name>
</gene>
<proteinExistence type="predicted"/>
<comment type="caution">
    <text evidence="2">The sequence shown here is derived from an EMBL/GenBank/DDBJ whole genome shotgun (WGS) entry which is preliminary data.</text>
</comment>
<reference evidence="3" key="1">
    <citation type="journal article" date="2019" name="Int. J. Syst. Evol. Microbiol.">
        <title>The Global Catalogue of Microorganisms (GCM) 10K type strain sequencing project: providing services to taxonomists for standard genome sequencing and annotation.</title>
        <authorList>
            <consortium name="The Broad Institute Genomics Platform"/>
            <consortium name="The Broad Institute Genome Sequencing Center for Infectious Disease"/>
            <person name="Wu L."/>
            <person name="Ma J."/>
        </authorList>
    </citation>
    <scope>NUCLEOTIDE SEQUENCE [LARGE SCALE GENOMIC DNA]</scope>
    <source>
        <strain evidence="3">JCM 17933</strain>
    </source>
</reference>
<dbReference type="InterPro" id="IPR037883">
    <property type="entry name" value="Knr4/Smi1-like_sf"/>
</dbReference>
<dbReference type="Pfam" id="PF09346">
    <property type="entry name" value="SMI1_KNR4"/>
    <property type="match status" value="1"/>
</dbReference>
<dbReference type="EMBL" id="BAABHF010000009">
    <property type="protein sequence ID" value="GAA4485207.1"/>
    <property type="molecule type" value="Genomic_DNA"/>
</dbReference>
<dbReference type="RefSeq" id="WP_345457916.1">
    <property type="nucleotide sequence ID" value="NZ_BAABHF010000009.1"/>
</dbReference>
<organism evidence="2 3">
    <name type="scientific">Actinoallomurus oryzae</name>
    <dbReference type="NCBI Taxonomy" id="502180"/>
    <lineage>
        <taxon>Bacteria</taxon>
        <taxon>Bacillati</taxon>
        <taxon>Actinomycetota</taxon>
        <taxon>Actinomycetes</taxon>
        <taxon>Streptosporangiales</taxon>
        <taxon>Thermomonosporaceae</taxon>
        <taxon>Actinoallomurus</taxon>
    </lineage>
</organism>
<dbReference type="Proteomes" id="UP001500503">
    <property type="component" value="Unassembled WGS sequence"/>
</dbReference>
<sequence length="182" mass="20430">MATPLDRLRRLIPPPAGDGHHRDWAAVEERLGLPLPQDYKDLVDVYGGGQFSDHVGLLVPPPTRIGSELVTYNDGHMGDLDSLWSILDDRPAELAADDLRLVVWADTIDADSLNWLVRPGEPPERWPVAVLHCDLGDCELYPMTCTEFLAGLFSREFESEIITHQLSDEGDDFRPYPITQSR</sequence>
<keyword evidence="3" id="KW-1185">Reference proteome</keyword>
<evidence type="ECO:0000259" key="1">
    <source>
        <dbReference type="Pfam" id="PF09346"/>
    </source>
</evidence>
<feature type="domain" description="Knr4/Smi1-like" evidence="1">
    <location>
        <begin position="23"/>
        <end position="133"/>
    </location>
</feature>
<name>A0ABP8PD23_9ACTN</name>
<evidence type="ECO:0000313" key="2">
    <source>
        <dbReference type="EMBL" id="GAA4485207.1"/>
    </source>
</evidence>
<evidence type="ECO:0000313" key="3">
    <source>
        <dbReference type="Proteomes" id="UP001500503"/>
    </source>
</evidence>
<protein>
    <recommendedName>
        <fullName evidence="1">Knr4/Smi1-like domain-containing protein</fullName>
    </recommendedName>
</protein>
<dbReference type="InterPro" id="IPR018958">
    <property type="entry name" value="Knr4/Smi1-like_dom"/>
</dbReference>
<dbReference type="Gene3D" id="3.40.1580.10">
    <property type="entry name" value="SMI1/KNR4-like"/>
    <property type="match status" value="1"/>
</dbReference>